<keyword evidence="6" id="KW-0540">Nuclease</keyword>
<comment type="caution">
    <text evidence="6">The sequence shown here is derived from an EMBL/GenBank/DDBJ whole genome shotgun (WGS) entry which is preliminary data.</text>
</comment>
<reference evidence="6 7" key="1">
    <citation type="journal article" date="2011" name="J. Bacteriol.">
        <title>Genome sequence of Haloplasma contractile, an unusual contractile bacterium from a deep-sea anoxic brine lake.</title>
        <authorList>
            <person name="Antunes A."/>
            <person name="Alam I."/>
            <person name="El Dorry H."/>
            <person name="Siam R."/>
            <person name="Robertson A."/>
            <person name="Bajic V.B."/>
            <person name="Stingl U."/>
        </authorList>
    </citation>
    <scope>NUCLEOTIDE SEQUENCE [LARGE SCALE GENOMIC DNA]</scope>
    <source>
        <strain evidence="6 7">SSD-17B</strain>
    </source>
</reference>
<evidence type="ECO:0000313" key="7">
    <source>
        <dbReference type="Proteomes" id="UP000005707"/>
    </source>
</evidence>
<dbReference type="GO" id="GO:0016887">
    <property type="term" value="F:ATP hydrolysis activity"/>
    <property type="evidence" value="ECO:0007669"/>
    <property type="project" value="InterPro"/>
</dbReference>
<evidence type="ECO:0000313" key="6">
    <source>
        <dbReference type="EMBL" id="ERJ11224.1"/>
    </source>
</evidence>
<dbReference type="AlphaFoldDB" id="U2FIY0"/>
<comment type="similarity">
    <text evidence="1">Belongs to the SMC family. SbcC subfamily.</text>
</comment>
<keyword evidence="4" id="KW-0175">Coiled coil</keyword>
<evidence type="ECO:0000256" key="3">
    <source>
        <dbReference type="ARBA" id="ARBA00013368"/>
    </source>
</evidence>
<dbReference type="FunCoup" id="U2FIY0">
    <property type="interactions" value="53"/>
</dbReference>
<proteinExistence type="inferred from homology"/>
<organism evidence="6 7">
    <name type="scientific">Haloplasma contractile SSD-17B</name>
    <dbReference type="NCBI Taxonomy" id="1033810"/>
    <lineage>
        <taxon>Bacteria</taxon>
        <taxon>Bacillati</taxon>
        <taxon>Mycoplasmatota</taxon>
        <taxon>Mollicutes</taxon>
        <taxon>Haloplasmatales</taxon>
        <taxon>Haloplasmataceae</taxon>
        <taxon>Haloplasma</taxon>
    </lineage>
</organism>
<dbReference type="SUPFAM" id="SSF52540">
    <property type="entry name" value="P-loop containing nucleoside triphosphate hydrolases"/>
    <property type="match status" value="2"/>
</dbReference>
<keyword evidence="6" id="KW-0269">Exonuclease</keyword>
<keyword evidence="6" id="KW-0378">Hydrolase</keyword>
<dbReference type="eggNOG" id="COG0419">
    <property type="taxonomic scope" value="Bacteria"/>
</dbReference>
<dbReference type="EMBL" id="AFNU02000014">
    <property type="protein sequence ID" value="ERJ11224.1"/>
    <property type="molecule type" value="Genomic_DNA"/>
</dbReference>
<dbReference type="PANTHER" id="PTHR32114:SF2">
    <property type="entry name" value="ABC TRANSPORTER ABCH.3"/>
    <property type="match status" value="1"/>
</dbReference>
<sequence>MRPTKLTMSAFGPYKGVETIDFETINDQNIFLISGPTGAGKTTIFDAISYALYGGASGSNREHDGFRSDFANENVLTYVEMEFLFRDEHYVIKRVPKQMKKKVRGDGYTEQNSDAELWLPNGQKPITGVSNVNDKVQSMFGITYSQFKQIVMLPQGEFRKLLDSKSNEREEIFRKIFGTELYNLIQNNLNDRSRELRNKLETNNQEIMINLKHTNHGNNERVQALQNKANINQEELLEEVRFLMLDDLAERRILEDQIFRNGKKLDEINETIIKAQEIEGKIKKKKELETEVMTLKQNLETINALEQKVVLAEKALRIRPLEQHKEDAKESVNKLEHTLKQEKTALSELNSLLEEAKAKLKEAEELEPRQRELNKTIPMLNQMTAKFKVLDELMATIETLEGSFKTIDADYTELTETIQTTKTKQEDYLQQLEAFEQVDEQLIRYTNERNALYGVHERLKKLVKAHDLHSKLTFKHKKLKDTYELLLAEFKEQNQQYEASEEQFKRGQAGILAETLETGSPCPVCGSHEHPNRAEKPDTVPSEDELKQLKELVEARRSERDASYEQVHGTNIQLKEKEELINSLITELKQENELEKVGLESDEFGKIVQEQSTHYEKMLQDLHVKIEDCDKKKIKKESIKRELNDVKGLLRELEIKQKEKEQQRNKINEELKSEQTRYKQIKSDLPDKYETLQILEGEIKALTDELTALEAKREDANEIYQNLTVSVSSKQSIVQEKERNLSEARREFEKRTQTFESEIEASSFETIESYKTAMLNDEVIKTYKQDIKDYYETKRSKEDYLKQLRTELKDHQSSDIEVLKQTKTTLEDEKQTLTKQEKTIHTRIETNTGVIKSVEQLLDTKKEIDQSYSLISELATLANGKNRERLTFERYVLAAYFDEIIHAANIRLAKMTASRYVLKRIEERGKGNAQQGLDLEVLDNYTGKTRPVKTLSGGESFKASLSLALGLADIVQSYAGGISLDTIFIDEGFGSLDPESLDQAIGTLVSLEQSGRLVGVISHVSELKERINAKLLIRREQDGSSKAAFNI</sequence>
<feature type="coiled-coil region" evidence="4">
    <location>
        <begin position="278"/>
        <end position="373"/>
    </location>
</feature>
<evidence type="ECO:0000256" key="4">
    <source>
        <dbReference type="SAM" id="Coils"/>
    </source>
</evidence>
<dbReference type="GO" id="GO:0004527">
    <property type="term" value="F:exonuclease activity"/>
    <property type="evidence" value="ECO:0007669"/>
    <property type="project" value="UniProtKB-KW"/>
</dbReference>
<keyword evidence="7" id="KW-1185">Reference proteome</keyword>
<feature type="domain" description="Rad50/SbcC-type AAA" evidence="5">
    <location>
        <begin position="5"/>
        <end position="207"/>
    </location>
</feature>
<dbReference type="Pfam" id="PF13558">
    <property type="entry name" value="SbcC_Walker_B"/>
    <property type="match status" value="1"/>
</dbReference>
<dbReference type="PANTHER" id="PTHR32114">
    <property type="entry name" value="ABC TRANSPORTER ABCH.3"/>
    <property type="match status" value="1"/>
</dbReference>
<accession>U2FIY0</accession>
<comment type="subunit">
    <text evidence="2">Heterodimer of SbcC and SbcD.</text>
</comment>
<protein>
    <recommendedName>
        <fullName evidence="3">Nuclease SbcCD subunit C</fullName>
    </recommendedName>
</protein>
<dbReference type="STRING" id="1033810.HLPCO_002793"/>
<feature type="coiled-coil region" evidence="4">
    <location>
        <begin position="476"/>
        <end position="503"/>
    </location>
</feature>
<dbReference type="Pfam" id="PF13476">
    <property type="entry name" value="AAA_23"/>
    <property type="match status" value="1"/>
</dbReference>
<dbReference type="Gene3D" id="3.40.50.300">
    <property type="entry name" value="P-loop containing nucleotide triphosphate hydrolases"/>
    <property type="match status" value="2"/>
</dbReference>
<feature type="coiled-coil region" evidence="4">
    <location>
        <begin position="636"/>
        <end position="754"/>
    </location>
</feature>
<dbReference type="InterPro" id="IPR027417">
    <property type="entry name" value="P-loop_NTPase"/>
</dbReference>
<gene>
    <name evidence="6" type="primary">sbcC</name>
    <name evidence="6" type="ORF">HLPCO_002793</name>
</gene>
<dbReference type="Proteomes" id="UP000005707">
    <property type="component" value="Unassembled WGS sequence"/>
</dbReference>
<dbReference type="InterPro" id="IPR038729">
    <property type="entry name" value="Rad50/SbcC_AAA"/>
</dbReference>
<dbReference type="InParanoid" id="U2FIY0"/>
<name>U2FIY0_9MOLU</name>
<evidence type="ECO:0000256" key="2">
    <source>
        <dbReference type="ARBA" id="ARBA00011322"/>
    </source>
</evidence>
<dbReference type="GO" id="GO:0006302">
    <property type="term" value="P:double-strand break repair"/>
    <property type="evidence" value="ECO:0007669"/>
    <property type="project" value="InterPro"/>
</dbReference>
<reference evidence="6 7" key="2">
    <citation type="journal article" date="2013" name="PLoS ONE">
        <title>INDIGO - INtegrated Data Warehouse of MIcrobial GenOmes with Examples from the Red Sea Extremophiles.</title>
        <authorList>
            <person name="Alam I."/>
            <person name="Antunes A."/>
            <person name="Kamau A.A."/>
            <person name="Ba Alawi W."/>
            <person name="Kalkatawi M."/>
            <person name="Stingl U."/>
            <person name="Bajic V.B."/>
        </authorList>
    </citation>
    <scope>NUCLEOTIDE SEQUENCE [LARGE SCALE GENOMIC DNA]</scope>
    <source>
        <strain evidence="6 7">SSD-17B</strain>
    </source>
</reference>
<evidence type="ECO:0000259" key="5">
    <source>
        <dbReference type="Pfam" id="PF13476"/>
    </source>
</evidence>
<evidence type="ECO:0000256" key="1">
    <source>
        <dbReference type="ARBA" id="ARBA00006930"/>
    </source>
</evidence>